<reference evidence="1" key="1">
    <citation type="submission" date="2018-02" db="EMBL/GenBank/DDBJ databases">
        <title>Rhizophora mucronata_Transcriptome.</title>
        <authorList>
            <person name="Meera S.P."/>
            <person name="Sreeshan A."/>
            <person name="Augustine A."/>
        </authorList>
    </citation>
    <scope>NUCLEOTIDE SEQUENCE</scope>
    <source>
        <tissue evidence="1">Leaf</tissue>
    </source>
</reference>
<evidence type="ECO:0000313" key="1">
    <source>
        <dbReference type="EMBL" id="MBX69752.1"/>
    </source>
</evidence>
<organism evidence="1">
    <name type="scientific">Rhizophora mucronata</name>
    <name type="common">Asiatic mangrove</name>
    <dbReference type="NCBI Taxonomy" id="61149"/>
    <lineage>
        <taxon>Eukaryota</taxon>
        <taxon>Viridiplantae</taxon>
        <taxon>Streptophyta</taxon>
        <taxon>Embryophyta</taxon>
        <taxon>Tracheophyta</taxon>
        <taxon>Spermatophyta</taxon>
        <taxon>Magnoliopsida</taxon>
        <taxon>eudicotyledons</taxon>
        <taxon>Gunneridae</taxon>
        <taxon>Pentapetalae</taxon>
        <taxon>rosids</taxon>
        <taxon>fabids</taxon>
        <taxon>Malpighiales</taxon>
        <taxon>Rhizophoraceae</taxon>
        <taxon>Rhizophora</taxon>
    </lineage>
</organism>
<dbReference type="EMBL" id="GGEC01089268">
    <property type="protein sequence ID" value="MBX69752.1"/>
    <property type="molecule type" value="Transcribed_RNA"/>
</dbReference>
<sequence length="29" mass="3450">MIHILPISLPWVKRAQEVVECFRACIKRI</sequence>
<dbReference type="AlphaFoldDB" id="A0A2P2QRV2"/>
<protein>
    <submittedName>
        <fullName evidence="1">Uncharacterized protein</fullName>
    </submittedName>
</protein>
<name>A0A2P2QRV2_RHIMU</name>
<accession>A0A2P2QRV2</accession>
<proteinExistence type="predicted"/>